<dbReference type="SUPFAM" id="SSF53098">
    <property type="entry name" value="Ribonuclease H-like"/>
    <property type="match status" value="1"/>
</dbReference>
<dbReference type="AlphaFoldDB" id="A0A0K0F4S4"/>
<reference evidence="2" key="1">
    <citation type="submission" date="2014-07" db="EMBL/GenBank/DDBJ databases">
        <authorList>
            <person name="Martin A.A"/>
            <person name="De Silva N."/>
        </authorList>
    </citation>
    <scope>NUCLEOTIDE SEQUENCE</scope>
</reference>
<dbReference type="InterPro" id="IPR001584">
    <property type="entry name" value="Integrase_cat-core"/>
</dbReference>
<organism evidence="2 3">
    <name type="scientific">Strongyloides venezuelensis</name>
    <name type="common">Threadworm</name>
    <dbReference type="NCBI Taxonomy" id="75913"/>
    <lineage>
        <taxon>Eukaryota</taxon>
        <taxon>Metazoa</taxon>
        <taxon>Ecdysozoa</taxon>
        <taxon>Nematoda</taxon>
        <taxon>Chromadorea</taxon>
        <taxon>Rhabditida</taxon>
        <taxon>Tylenchina</taxon>
        <taxon>Panagrolaimomorpha</taxon>
        <taxon>Strongyloidoidea</taxon>
        <taxon>Strongyloididae</taxon>
        <taxon>Strongyloides</taxon>
    </lineage>
</organism>
<dbReference type="InterPro" id="IPR050951">
    <property type="entry name" value="Retrovirus_Pol_polyprotein"/>
</dbReference>
<dbReference type="PANTHER" id="PTHR37984:SF5">
    <property type="entry name" value="PROTEIN NYNRIN-LIKE"/>
    <property type="match status" value="1"/>
</dbReference>
<dbReference type="InterPro" id="IPR012337">
    <property type="entry name" value="RNaseH-like_sf"/>
</dbReference>
<sequence length="220" mass="25702">MITKLTIEKNFDQLKKLRYTHLVKLTTFIKCESGILNINDRLFNPKSLHDSLLYFLHYYEGSHIGLIKMKRHYRKHFYAIDFDNRIQNFECTNYIKHPSHKRKELSHWEKSISPMERVHADYGNIDNSNLLIITDSFSNFIYCQTTPTLSANDLISGVRKFIHLYDTPLVFVSDHGTNFKSSLFKALMVKSGILHLCSPVNHPKSNSYCEKGIGIMKQKI</sequence>
<evidence type="ECO:0000313" key="2">
    <source>
        <dbReference type="Proteomes" id="UP000035680"/>
    </source>
</evidence>
<dbReference type="PROSITE" id="PS50994">
    <property type="entry name" value="INTEGRASE"/>
    <property type="match status" value="1"/>
</dbReference>
<name>A0A0K0F4S4_STRVS</name>
<protein>
    <submittedName>
        <fullName evidence="3">Integrase catalytic domain-containing protein</fullName>
    </submittedName>
</protein>
<reference evidence="3" key="2">
    <citation type="submission" date="2015-08" db="UniProtKB">
        <authorList>
            <consortium name="WormBaseParasite"/>
        </authorList>
    </citation>
    <scope>IDENTIFICATION</scope>
</reference>
<dbReference type="Pfam" id="PF00665">
    <property type="entry name" value="rve"/>
    <property type="match status" value="1"/>
</dbReference>
<keyword evidence="2" id="KW-1185">Reference proteome</keyword>
<dbReference type="WBParaSite" id="SVE_0381400.1">
    <property type="protein sequence ID" value="SVE_0381400.1"/>
    <property type="gene ID" value="SVE_0381400"/>
</dbReference>
<proteinExistence type="predicted"/>
<dbReference type="InterPro" id="IPR036397">
    <property type="entry name" value="RNaseH_sf"/>
</dbReference>
<dbReference type="Gene3D" id="3.30.420.10">
    <property type="entry name" value="Ribonuclease H-like superfamily/Ribonuclease H"/>
    <property type="match status" value="1"/>
</dbReference>
<dbReference type="STRING" id="75913.A0A0K0F4S4"/>
<accession>A0A0K0F4S4</accession>
<evidence type="ECO:0000313" key="3">
    <source>
        <dbReference type="WBParaSite" id="SVE_0381400.1"/>
    </source>
</evidence>
<dbReference type="Proteomes" id="UP000035680">
    <property type="component" value="Unassembled WGS sequence"/>
</dbReference>
<dbReference type="GO" id="GO:0015074">
    <property type="term" value="P:DNA integration"/>
    <property type="evidence" value="ECO:0007669"/>
    <property type="project" value="InterPro"/>
</dbReference>
<evidence type="ECO:0000259" key="1">
    <source>
        <dbReference type="PROSITE" id="PS50994"/>
    </source>
</evidence>
<dbReference type="InterPro" id="IPR009994">
    <property type="entry name" value="PP1"/>
</dbReference>
<dbReference type="PANTHER" id="PTHR37984">
    <property type="entry name" value="PROTEIN CBG26694"/>
    <property type="match status" value="1"/>
</dbReference>
<dbReference type="Pfam" id="PF07430">
    <property type="entry name" value="PP1"/>
    <property type="match status" value="1"/>
</dbReference>
<dbReference type="GO" id="GO:0003676">
    <property type="term" value="F:nucleic acid binding"/>
    <property type="evidence" value="ECO:0007669"/>
    <property type="project" value="InterPro"/>
</dbReference>
<feature type="domain" description="Integrase catalytic" evidence="1">
    <location>
        <begin position="110"/>
        <end position="220"/>
    </location>
</feature>